<accession>A0A0V0I140</accession>
<name>A0A0V0I140_SOLCH</name>
<feature type="signal peptide" evidence="1">
    <location>
        <begin position="1"/>
        <end position="21"/>
    </location>
</feature>
<protein>
    <submittedName>
        <fullName evidence="2">Putative ovule protein</fullName>
    </submittedName>
</protein>
<organism evidence="2">
    <name type="scientific">Solanum chacoense</name>
    <name type="common">Chaco potato</name>
    <dbReference type="NCBI Taxonomy" id="4108"/>
    <lineage>
        <taxon>Eukaryota</taxon>
        <taxon>Viridiplantae</taxon>
        <taxon>Streptophyta</taxon>
        <taxon>Embryophyta</taxon>
        <taxon>Tracheophyta</taxon>
        <taxon>Spermatophyta</taxon>
        <taxon>Magnoliopsida</taxon>
        <taxon>eudicotyledons</taxon>
        <taxon>Gunneridae</taxon>
        <taxon>Pentapetalae</taxon>
        <taxon>asterids</taxon>
        <taxon>lamiids</taxon>
        <taxon>Solanales</taxon>
        <taxon>Solanaceae</taxon>
        <taxon>Solanoideae</taxon>
        <taxon>Solaneae</taxon>
        <taxon>Solanum</taxon>
    </lineage>
</organism>
<sequence>MSKVLHMIIFFFSKCKSMSLACRSCIVSRGFETNRILLKTTNGSVTTGCIWLPLASEVSWISNDSVTILTQMVPITTVHTWIVQ</sequence>
<feature type="chain" id="PRO_5006866151" evidence="1">
    <location>
        <begin position="22"/>
        <end position="84"/>
    </location>
</feature>
<dbReference type="EMBL" id="GEDG01013211">
    <property type="protein sequence ID" value="JAP25515.1"/>
    <property type="molecule type" value="Transcribed_RNA"/>
</dbReference>
<evidence type="ECO:0000313" key="2">
    <source>
        <dbReference type="EMBL" id="JAP25515.1"/>
    </source>
</evidence>
<keyword evidence="1" id="KW-0732">Signal</keyword>
<proteinExistence type="predicted"/>
<dbReference type="AlphaFoldDB" id="A0A0V0I140"/>
<reference evidence="2" key="1">
    <citation type="submission" date="2015-12" db="EMBL/GenBank/DDBJ databases">
        <title>Gene expression during late stages of embryo sac development: a critical building block for successful pollen-pistil interactions.</title>
        <authorList>
            <person name="Liu Y."/>
            <person name="Joly V."/>
            <person name="Sabar M."/>
            <person name="Matton D.P."/>
        </authorList>
    </citation>
    <scope>NUCLEOTIDE SEQUENCE</scope>
</reference>
<evidence type="ECO:0000256" key="1">
    <source>
        <dbReference type="SAM" id="SignalP"/>
    </source>
</evidence>